<protein>
    <submittedName>
        <fullName evidence="1">Uncharacterized protein</fullName>
    </submittedName>
</protein>
<organism evidence="1 2">
    <name type="scientific">Caldibacillus debilis</name>
    <dbReference type="NCBI Taxonomy" id="301148"/>
    <lineage>
        <taxon>Bacteria</taxon>
        <taxon>Bacillati</taxon>
        <taxon>Bacillota</taxon>
        <taxon>Bacilli</taxon>
        <taxon>Bacillales</taxon>
        <taxon>Bacillaceae</taxon>
        <taxon>Caldibacillus</taxon>
    </lineage>
</organism>
<accession>A0A150M4A0</accession>
<proteinExistence type="predicted"/>
<dbReference type="AlphaFoldDB" id="A0A150M4A0"/>
<evidence type="ECO:0000313" key="1">
    <source>
        <dbReference type="EMBL" id="KYD19358.1"/>
    </source>
</evidence>
<reference evidence="1 2" key="1">
    <citation type="submission" date="2016-01" db="EMBL/GenBank/DDBJ databases">
        <title>Draft Genome Sequences of Seven Thermophilic Sporeformers Isolated from Foods.</title>
        <authorList>
            <person name="Berendsen E.M."/>
            <person name="Wells-Bennik M.H."/>
            <person name="Krawcyk A.O."/>
            <person name="De Jong A."/>
            <person name="Holsappel S."/>
            <person name="Eijlander R.T."/>
            <person name="Kuipers O.P."/>
        </authorList>
    </citation>
    <scope>NUCLEOTIDE SEQUENCE [LARGE SCALE GENOMIC DNA]</scope>
    <source>
        <strain evidence="1 2">B4135</strain>
    </source>
</reference>
<dbReference type="Proteomes" id="UP000075683">
    <property type="component" value="Unassembled WGS sequence"/>
</dbReference>
<dbReference type="EMBL" id="LQYT01000042">
    <property type="protein sequence ID" value="KYD19358.1"/>
    <property type="molecule type" value="Genomic_DNA"/>
</dbReference>
<comment type="caution">
    <text evidence="1">The sequence shown here is derived from an EMBL/GenBank/DDBJ whole genome shotgun (WGS) entry which is preliminary data.</text>
</comment>
<name>A0A150M4A0_9BACI</name>
<evidence type="ECO:0000313" key="2">
    <source>
        <dbReference type="Proteomes" id="UP000075683"/>
    </source>
</evidence>
<sequence length="45" mass="4936">MALAIQKDDGFLPLIQIDHLRFLTIRHVKNHPASGIGGRGQIASE</sequence>
<gene>
    <name evidence="1" type="ORF">B4135_2089</name>
</gene>